<dbReference type="SUPFAM" id="SSF53448">
    <property type="entry name" value="Nucleotide-diphospho-sugar transferases"/>
    <property type="match status" value="1"/>
</dbReference>
<proteinExistence type="predicted"/>
<dbReference type="GO" id="GO:0016853">
    <property type="term" value="F:isomerase activity"/>
    <property type="evidence" value="ECO:0007669"/>
    <property type="project" value="UniProtKB-KW"/>
</dbReference>
<dbReference type="PANTHER" id="PTHR46390">
    <property type="entry name" value="MANNOSE-1-PHOSPHATE GUANYLYLTRANSFERASE"/>
    <property type="match status" value="1"/>
</dbReference>
<evidence type="ECO:0000313" key="2">
    <source>
        <dbReference type="EMBL" id="CAG5091762.1"/>
    </source>
</evidence>
<protein>
    <submittedName>
        <fullName evidence="2">Mannose-1-phosphate guanylyltransferase/mannose-6-phosphate isomerase</fullName>
        <ecNumber evidence="2">2.7.7.22</ecNumber>
    </submittedName>
</protein>
<comment type="caution">
    <text evidence="2">The sequence shown here is derived from an EMBL/GenBank/DDBJ whole genome shotgun (WGS) entry which is preliminary data.</text>
</comment>
<keyword evidence="2" id="KW-0413">Isomerase</keyword>
<dbReference type="EC" id="2.7.7.22" evidence="2"/>
<dbReference type="SUPFAM" id="SSF51182">
    <property type="entry name" value="RmlC-like cupins"/>
    <property type="match status" value="1"/>
</dbReference>
<name>A0ABM8V7K6_THEXY</name>
<dbReference type="PANTHER" id="PTHR46390:SF1">
    <property type="entry name" value="MANNOSE-1-PHOSPHATE GUANYLYLTRANSFERASE"/>
    <property type="match status" value="1"/>
</dbReference>
<keyword evidence="2" id="KW-0808">Transferase</keyword>
<gene>
    <name evidence="2" type="primary">txxe 3464-manC1</name>
    <name evidence="2" type="ORF">TXXE_16310</name>
</gene>
<dbReference type="Gene3D" id="2.60.120.10">
    <property type="entry name" value="Jelly Rolls"/>
    <property type="match status" value="1"/>
</dbReference>
<dbReference type="InterPro" id="IPR051161">
    <property type="entry name" value="Mannose-6P_isomerase_type2"/>
</dbReference>
<dbReference type="Gene3D" id="3.90.550.10">
    <property type="entry name" value="Spore Coat Polysaccharide Biosynthesis Protein SpsA, Chain A"/>
    <property type="match status" value="1"/>
</dbReference>
<evidence type="ECO:0000313" key="3">
    <source>
        <dbReference type="Proteomes" id="UP000681526"/>
    </source>
</evidence>
<keyword evidence="2" id="KW-0548">Nucleotidyltransferase</keyword>
<dbReference type="EMBL" id="CAJRAY010000083">
    <property type="protein sequence ID" value="CAG5091762.1"/>
    <property type="molecule type" value="Genomic_DNA"/>
</dbReference>
<organism evidence="2 3">
    <name type="scientific">Thermobacillus xylanilyticus</name>
    <dbReference type="NCBI Taxonomy" id="76633"/>
    <lineage>
        <taxon>Bacteria</taxon>
        <taxon>Bacillati</taxon>
        <taxon>Bacillota</taxon>
        <taxon>Bacilli</taxon>
        <taxon>Bacillales</taxon>
        <taxon>Paenibacillaceae</taxon>
        <taxon>Thermobacillus</taxon>
    </lineage>
</organism>
<dbReference type="InterPro" id="IPR029044">
    <property type="entry name" value="Nucleotide-diphossugar_trans"/>
</dbReference>
<sequence length="406" mass="43585">MVRRLCRQLEEAGMLSSALFVIRRDQTALLRRRIGGSGLVIPEPGRRGTYMAAALAAAYLHSVLSADPDEIVCVMPADPLVDETFFRTIARLPDALEQTGAKLALIGTVPSHPSDQFGYIVPEGAVPSGGHAAVRRFAEKPAASDAEKLIRDGALWNCGVFAFRLKYLLASMAERELPADYGSLQELYGRREADCFDREIAEREPEAIVLRHDGLWRDLGSWSSLSDHLGTSVVGPGAIIGDARGSHIVNELHIPIHVIGVSGIIAAAGPDGILVADKSQSSRVRDLPPHAGRPMYGEYAWGVRRVIHADAPDSGGRTIALASLTPGAVRQMPEEPGGDTLITVLSGEGTLLRLDGSLKPLRRGETVLLARGERYALQTDSGMELIEVHNGGPAHMLEQDDANEPG</sequence>
<feature type="domain" description="Nucleotidyl transferase" evidence="1">
    <location>
        <begin position="46"/>
        <end position="227"/>
    </location>
</feature>
<dbReference type="Proteomes" id="UP000681526">
    <property type="component" value="Unassembled WGS sequence"/>
</dbReference>
<dbReference type="InterPro" id="IPR005835">
    <property type="entry name" value="NTP_transferase_dom"/>
</dbReference>
<keyword evidence="3" id="KW-1185">Reference proteome</keyword>
<reference evidence="2 3" key="1">
    <citation type="submission" date="2021-04" db="EMBL/GenBank/DDBJ databases">
        <authorList>
            <person name="Rakotoarivonina H."/>
        </authorList>
    </citation>
    <scope>NUCLEOTIDE SEQUENCE [LARGE SCALE GENOMIC DNA]</scope>
    <source>
        <strain evidence="2 3">XE</strain>
    </source>
</reference>
<dbReference type="InterPro" id="IPR011051">
    <property type="entry name" value="RmlC_Cupin_sf"/>
</dbReference>
<dbReference type="Pfam" id="PF00483">
    <property type="entry name" value="NTP_transferase"/>
    <property type="match status" value="1"/>
</dbReference>
<accession>A0ABM8V7K6</accession>
<evidence type="ECO:0000259" key="1">
    <source>
        <dbReference type="Pfam" id="PF00483"/>
    </source>
</evidence>
<dbReference type="GO" id="GO:0008928">
    <property type="term" value="F:mannose-1-phosphate guanylyltransferase (GDP) activity"/>
    <property type="evidence" value="ECO:0007669"/>
    <property type="project" value="UniProtKB-EC"/>
</dbReference>
<dbReference type="InterPro" id="IPR014710">
    <property type="entry name" value="RmlC-like_jellyroll"/>
</dbReference>